<dbReference type="InterPro" id="IPR036244">
    <property type="entry name" value="TipA-like_antibiotic-bd"/>
</dbReference>
<dbReference type="CDD" id="cd01106">
    <property type="entry name" value="HTH_TipAL-Mta"/>
    <property type="match status" value="1"/>
</dbReference>
<dbReference type="InterPro" id="IPR009061">
    <property type="entry name" value="DNA-bd_dom_put_sf"/>
</dbReference>
<organism evidence="6 8">
    <name type="scientific">Streptococcus massiliensis</name>
    <dbReference type="NCBI Taxonomy" id="313439"/>
    <lineage>
        <taxon>Bacteria</taxon>
        <taxon>Bacillati</taxon>
        <taxon>Bacillota</taxon>
        <taxon>Bacilli</taxon>
        <taxon>Lactobacillales</taxon>
        <taxon>Streptococcaceae</taxon>
        <taxon>Streptococcus</taxon>
    </lineage>
</organism>
<evidence type="ECO:0000256" key="4">
    <source>
        <dbReference type="ARBA" id="ARBA00023163"/>
    </source>
</evidence>
<dbReference type="GO" id="GO:0003677">
    <property type="term" value="F:DNA binding"/>
    <property type="evidence" value="ECO:0007669"/>
    <property type="project" value="UniProtKB-KW"/>
</dbReference>
<dbReference type="EMBL" id="UHFR01000005">
    <property type="protein sequence ID" value="SUN77334.1"/>
    <property type="molecule type" value="Genomic_DNA"/>
</dbReference>
<dbReference type="RefSeq" id="WP_018371876.1">
    <property type="nucleotide sequence ID" value="NZ_UHFR01000005.1"/>
</dbReference>
<dbReference type="AlphaFoldDB" id="A0A380KXE5"/>
<dbReference type="InterPro" id="IPR012925">
    <property type="entry name" value="TipAS_dom"/>
</dbReference>
<dbReference type="STRING" id="1123307.GCA_000380065_01176"/>
<dbReference type="PANTHER" id="PTHR30204">
    <property type="entry name" value="REDOX-CYCLING DRUG-SENSING TRANSCRIPTIONAL ACTIVATOR SOXR"/>
    <property type="match status" value="1"/>
</dbReference>
<dbReference type="Pfam" id="PF13411">
    <property type="entry name" value="MerR_1"/>
    <property type="match status" value="1"/>
</dbReference>
<evidence type="ECO:0000313" key="6">
    <source>
        <dbReference type="EMBL" id="SUN76622.1"/>
    </source>
</evidence>
<proteinExistence type="predicted"/>
<evidence type="ECO:0000256" key="3">
    <source>
        <dbReference type="ARBA" id="ARBA00023159"/>
    </source>
</evidence>
<dbReference type="SUPFAM" id="SSF46955">
    <property type="entry name" value="Putative DNA-binding domain"/>
    <property type="match status" value="1"/>
</dbReference>
<dbReference type="EMBL" id="UHFR01000005">
    <property type="protein sequence ID" value="SUN76622.1"/>
    <property type="molecule type" value="Genomic_DNA"/>
</dbReference>
<dbReference type="InterPro" id="IPR000551">
    <property type="entry name" value="MerR-type_HTH_dom"/>
</dbReference>
<accession>A0A380KXE5</accession>
<dbReference type="SMART" id="SM00422">
    <property type="entry name" value="HTH_MERR"/>
    <property type="match status" value="1"/>
</dbReference>
<evidence type="ECO:0000313" key="7">
    <source>
        <dbReference type="EMBL" id="SUN77334.1"/>
    </source>
</evidence>
<keyword evidence="4" id="KW-0804">Transcription</keyword>
<evidence type="ECO:0000256" key="2">
    <source>
        <dbReference type="ARBA" id="ARBA00023125"/>
    </source>
</evidence>
<dbReference type="Pfam" id="PF07739">
    <property type="entry name" value="TipAS"/>
    <property type="match status" value="1"/>
</dbReference>
<evidence type="ECO:0000259" key="5">
    <source>
        <dbReference type="PROSITE" id="PS50937"/>
    </source>
</evidence>
<dbReference type="PROSITE" id="PS50937">
    <property type="entry name" value="HTH_MERR_2"/>
    <property type="match status" value="1"/>
</dbReference>
<reference evidence="6" key="1">
    <citation type="submission" date="2018-06" db="EMBL/GenBank/DDBJ databases">
        <authorList>
            <consortium name="Pathogen Informatics"/>
            <person name="Doyle S."/>
        </authorList>
    </citation>
    <scope>NUCLEOTIDE SEQUENCE [LARGE SCALE GENOMIC DNA]</scope>
    <source>
        <strain evidence="6">NCTC13765</strain>
    </source>
</reference>
<dbReference type="Gene3D" id="1.10.1660.10">
    <property type="match status" value="1"/>
</dbReference>
<protein>
    <submittedName>
        <fullName evidence="6">Transcriptional regulator</fullName>
    </submittedName>
</protein>
<dbReference type="SUPFAM" id="SSF89082">
    <property type="entry name" value="Antibiotic binding domain of TipA-like multidrug resistance regulators"/>
    <property type="match status" value="1"/>
</dbReference>
<evidence type="ECO:0000313" key="8">
    <source>
        <dbReference type="Proteomes" id="UP000254634"/>
    </source>
</evidence>
<keyword evidence="3" id="KW-0010">Activator</keyword>
<dbReference type="InterPro" id="IPR047057">
    <property type="entry name" value="MerR_fam"/>
</dbReference>
<keyword evidence="2" id="KW-0238">DNA-binding</keyword>
<feature type="domain" description="HTH merR-type" evidence="5">
    <location>
        <begin position="2"/>
        <end position="71"/>
    </location>
</feature>
<keyword evidence="8" id="KW-1185">Reference proteome</keyword>
<keyword evidence="1" id="KW-0805">Transcription regulation</keyword>
<evidence type="ECO:0000256" key="1">
    <source>
        <dbReference type="ARBA" id="ARBA00023015"/>
    </source>
</evidence>
<gene>
    <name evidence="6" type="primary">mta_2</name>
    <name evidence="7" type="synonym">mta_3</name>
    <name evidence="6" type="ORF">NCTC13765_01118</name>
    <name evidence="7" type="ORF">NCTC13765_01852</name>
</gene>
<name>A0A380KXE5_9STRE</name>
<dbReference type="Gene3D" id="1.10.490.50">
    <property type="entry name" value="Antibiotic binding domain of TipA-like multidrug resistance regulators"/>
    <property type="match status" value="1"/>
</dbReference>
<dbReference type="OrthoDB" id="9814833at2"/>
<dbReference type="Proteomes" id="UP000254634">
    <property type="component" value="Unassembled WGS sequence"/>
</dbReference>
<dbReference type="GO" id="GO:0003700">
    <property type="term" value="F:DNA-binding transcription factor activity"/>
    <property type="evidence" value="ECO:0007669"/>
    <property type="project" value="InterPro"/>
</dbReference>
<sequence length="247" mass="29153">MKYSVADLVKITGVTKRTLHYYDKIALLSPQRNPENGYRFYRQADLLRLQEILFLKAVGLSLAEIKDFLKMEQSERQEKLRHYQLRLKDKIAHLQKLARGVENYLDGQPILELDLEWTLPFEEQYQREAEHRFGQTAAFQSFKEKQESLSTEEKEQQGQVLESELSAIFERLYQQRHLPVSAISIQAEIARWQAALARIMEVDEVVLRGIALSYQKDIRFRDYFDRKYGAGFADYLSQAIFFYLDAR</sequence>
<dbReference type="PANTHER" id="PTHR30204:SF90">
    <property type="entry name" value="HTH-TYPE TRANSCRIPTIONAL ACTIVATOR MTA"/>
    <property type="match status" value="1"/>
</dbReference>